<feature type="region of interest" description="Disordered" evidence="5">
    <location>
        <begin position="1"/>
        <end position="27"/>
    </location>
</feature>
<keyword evidence="1" id="KW-0808">Transferase</keyword>
<gene>
    <name evidence="7" type="ORF">GLW01_04335</name>
</gene>
<dbReference type="SMART" id="SM00220">
    <property type="entry name" value="S_TKc"/>
    <property type="match status" value="1"/>
</dbReference>
<dbReference type="SUPFAM" id="SSF56112">
    <property type="entry name" value="Protein kinase-like (PK-like)"/>
    <property type="match status" value="1"/>
</dbReference>
<sequence>MDATRIQPHTDKIGANNHTLTGTPERHPRLNQRLKDRYRIEALIASGGMSDVYRAVDENLERAGSNDCQVAVKILRQALTHDPDAVSMLAREAARSMRLAHPNIIRVKDLEQDGETWFIVMELLEGEPLSRLIQRHRPRGLPWKGCRWIIRQVQDALRYSHDQGIVHADLKPSNVFLTRDGQVKLLDFGVARALKPQRQMEDYLAPRQQDETRMFGYTPAYASPSLMAGNEPTARDDLYALACITYELVSTRHPFDRRELTDAERADYPLKRPRHLPRRVWRVIRPLLRQSNPDSSMATWARAVSPPRWRVPVAAATGGLLASLTLAGAQAGLGMGMGTDKNLSFEDRLEDLGLLSDETGARQVLTTLPALPELARHAVLRQREPMLSNYYTRAIEQGTQALQEGELERIPETLDTVAKAEQHYPNHATITEYREQFLQRRASLVNALQDQWRQQLARGDFMAGDTLQSLTDLHDRLALLAAEIPEPGPDIRGNYRAALERAMAQHDTSGLANLVAMGDRVFRKDQNLAALLAWARVQAGLSPGKTAPEAATRAPEQQLKRLEEAIAEAGSVAELDAVFKQVQALTGDTENTAGLRELRQSLANRYMQQAGERLDERRLESAGPLLERATNLARQAQASP</sequence>
<dbReference type="PANTHER" id="PTHR43289">
    <property type="entry name" value="MITOGEN-ACTIVATED PROTEIN KINASE KINASE KINASE 20-RELATED"/>
    <property type="match status" value="1"/>
</dbReference>
<evidence type="ECO:0000313" key="7">
    <source>
        <dbReference type="EMBL" id="MYL26017.1"/>
    </source>
</evidence>
<proteinExistence type="predicted"/>
<dbReference type="PROSITE" id="PS50011">
    <property type="entry name" value="PROTEIN_KINASE_DOM"/>
    <property type="match status" value="1"/>
</dbReference>
<dbReference type="GO" id="GO:0004674">
    <property type="term" value="F:protein serine/threonine kinase activity"/>
    <property type="evidence" value="ECO:0007669"/>
    <property type="project" value="TreeGrafter"/>
</dbReference>
<dbReference type="Pfam" id="PF00069">
    <property type="entry name" value="Pkinase"/>
    <property type="match status" value="1"/>
</dbReference>
<name>A0A9X4Y9W5_9GAMM</name>
<reference evidence="7 8" key="1">
    <citation type="submission" date="2019-11" db="EMBL/GenBank/DDBJ databases">
        <title>Genome sequences of 17 halophilic strains isolated from different environments.</title>
        <authorList>
            <person name="Furrow R.E."/>
        </authorList>
    </citation>
    <scope>NUCLEOTIDE SEQUENCE [LARGE SCALE GENOMIC DNA]</scope>
    <source>
        <strain evidence="7 8">22507_15_FS</strain>
    </source>
</reference>
<dbReference type="OrthoDB" id="9801841at2"/>
<evidence type="ECO:0000256" key="2">
    <source>
        <dbReference type="ARBA" id="ARBA00022741"/>
    </source>
</evidence>
<dbReference type="Gene3D" id="1.10.510.10">
    <property type="entry name" value="Transferase(Phosphotransferase) domain 1"/>
    <property type="match status" value="1"/>
</dbReference>
<dbReference type="InterPro" id="IPR008271">
    <property type="entry name" value="Ser/Thr_kinase_AS"/>
</dbReference>
<evidence type="ECO:0000256" key="1">
    <source>
        <dbReference type="ARBA" id="ARBA00022679"/>
    </source>
</evidence>
<keyword evidence="2" id="KW-0547">Nucleotide-binding</keyword>
<accession>A0A9X4Y9W5</accession>
<dbReference type="PROSITE" id="PS00108">
    <property type="entry name" value="PROTEIN_KINASE_ST"/>
    <property type="match status" value="1"/>
</dbReference>
<dbReference type="Proteomes" id="UP000460751">
    <property type="component" value="Unassembled WGS sequence"/>
</dbReference>
<dbReference type="PANTHER" id="PTHR43289:SF6">
    <property type="entry name" value="SERINE_THREONINE-PROTEIN KINASE NEKL-3"/>
    <property type="match status" value="1"/>
</dbReference>
<evidence type="ECO:0000256" key="4">
    <source>
        <dbReference type="ARBA" id="ARBA00022840"/>
    </source>
</evidence>
<protein>
    <submittedName>
        <fullName evidence="7">Protein kinase</fullName>
    </submittedName>
</protein>
<organism evidence="7 8">
    <name type="scientific">Vreelandella halophila</name>
    <dbReference type="NCBI Taxonomy" id="86177"/>
    <lineage>
        <taxon>Bacteria</taxon>
        <taxon>Pseudomonadati</taxon>
        <taxon>Pseudomonadota</taxon>
        <taxon>Gammaproteobacteria</taxon>
        <taxon>Oceanospirillales</taxon>
        <taxon>Halomonadaceae</taxon>
        <taxon>Vreelandella</taxon>
    </lineage>
</organism>
<dbReference type="InterPro" id="IPR011009">
    <property type="entry name" value="Kinase-like_dom_sf"/>
</dbReference>
<dbReference type="EMBL" id="WMEX01000002">
    <property type="protein sequence ID" value="MYL26017.1"/>
    <property type="molecule type" value="Genomic_DNA"/>
</dbReference>
<evidence type="ECO:0000256" key="5">
    <source>
        <dbReference type="SAM" id="MobiDB-lite"/>
    </source>
</evidence>
<feature type="domain" description="Protein kinase" evidence="6">
    <location>
        <begin position="38"/>
        <end position="309"/>
    </location>
</feature>
<evidence type="ECO:0000256" key="3">
    <source>
        <dbReference type="ARBA" id="ARBA00022777"/>
    </source>
</evidence>
<dbReference type="Gene3D" id="3.30.200.20">
    <property type="entry name" value="Phosphorylase Kinase, domain 1"/>
    <property type="match status" value="1"/>
</dbReference>
<feature type="region of interest" description="Disordered" evidence="5">
    <location>
        <begin position="611"/>
        <end position="640"/>
    </location>
</feature>
<keyword evidence="4" id="KW-0067">ATP-binding</keyword>
<evidence type="ECO:0000259" key="6">
    <source>
        <dbReference type="PROSITE" id="PS50011"/>
    </source>
</evidence>
<dbReference type="InterPro" id="IPR000719">
    <property type="entry name" value="Prot_kinase_dom"/>
</dbReference>
<dbReference type="CDD" id="cd14014">
    <property type="entry name" value="STKc_PknB_like"/>
    <property type="match status" value="1"/>
</dbReference>
<comment type="caution">
    <text evidence="7">The sequence shown here is derived from an EMBL/GenBank/DDBJ whole genome shotgun (WGS) entry which is preliminary data.</text>
</comment>
<dbReference type="AlphaFoldDB" id="A0A9X4Y9W5"/>
<keyword evidence="8" id="KW-1185">Reference proteome</keyword>
<keyword evidence="3 7" id="KW-0418">Kinase</keyword>
<dbReference type="GO" id="GO:0005524">
    <property type="term" value="F:ATP binding"/>
    <property type="evidence" value="ECO:0007669"/>
    <property type="project" value="UniProtKB-KW"/>
</dbReference>
<evidence type="ECO:0000313" key="8">
    <source>
        <dbReference type="Proteomes" id="UP000460751"/>
    </source>
</evidence>
<dbReference type="RefSeq" id="WP_160898241.1">
    <property type="nucleotide sequence ID" value="NZ_WMEX01000002.1"/>
</dbReference>